<dbReference type="PROSITE" id="PS00893">
    <property type="entry name" value="NUDIX_BOX"/>
    <property type="match status" value="1"/>
</dbReference>
<reference evidence="4" key="1">
    <citation type="submission" date="2020-12" db="EMBL/GenBank/DDBJ databases">
        <title>Vagococcus allomyrinae sp. nov. and Enterococcus lavae sp. nov., isolated from the larvae of Allomyrina dichotoma.</title>
        <authorList>
            <person name="Lee S.D."/>
        </authorList>
    </citation>
    <scope>NUCLEOTIDE SEQUENCE</scope>
    <source>
        <strain evidence="4">BWB3-3</strain>
    </source>
</reference>
<gene>
    <name evidence="4" type="ORF">I6N95_07880</name>
</gene>
<dbReference type="Proteomes" id="UP000674938">
    <property type="component" value="Unassembled WGS sequence"/>
</dbReference>
<dbReference type="InterPro" id="IPR020084">
    <property type="entry name" value="NUDIX_hydrolase_CS"/>
</dbReference>
<dbReference type="Gene3D" id="3.90.79.10">
    <property type="entry name" value="Nucleoside Triphosphate Pyrophosphohydrolase"/>
    <property type="match status" value="1"/>
</dbReference>
<evidence type="ECO:0000256" key="1">
    <source>
        <dbReference type="ARBA" id="ARBA00005582"/>
    </source>
</evidence>
<feature type="domain" description="Nudix hydrolase" evidence="3">
    <location>
        <begin position="1"/>
        <end position="136"/>
    </location>
</feature>
<evidence type="ECO:0000259" key="3">
    <source>
        <dbReference type="PROSITE" id="PS51462"/>
    </source>
</evidence>
<dbReference type="GO" id="GO:0016787">
    <property type="term" value="F:hydrolase activity"/>
    <property type="evidence" value="ECO:0007669"/>
    <property type="project" value="UniProtKB-KW"/>
</dbReference>
<dbReference type="Pfam" id="PF00293">
    <property type="entry name" value="NUDIX"/>
    <property type="match status" value="1"/>
</dbReference>
<organism evidence="4 5">
    <name type="scientific">Vagococcus allomyrinae</name>
    <dbReference type="NCBI Taxonomy" id="2794353"/>
    <lineage>
        <taxon>Bacteria</taxon>
        <taxon>Bacillati</taxon>
        <taxon>Bacillota</taxon>
        <taxon>Bacilli</taxon>
        <taxon>Lactobacillales</taxon>
        <taxon>Enterococcaceae</taxon>
        <taxon>Vagococcus</taxon>
    </lineage>
</organism>
<dbReference type="InterPro" id="IPR000086">
    <property type="entry name" value="NUDIX_hydrolase_dom"/>
</dbReference>
<dbReference type="InterPro" id="IPR015797">
    <property type="entry name" value="NUDIX_hydrolase-like_dom_sf"/>
</dbReference>
<comment type="similarity">
    <text evidence="1">Belongs to the Nudix hydrolase family.</text>
</comment>
<accession>A0A940SU32</accession>
<evidence type="ECO:0000313" key="4">
    <source>
        <dbReference type="EMBL" id="MBP1040920.1"/>
    </source>
</evidence>
<dbReference type="PANTHER" id="PTHR43736">
    <property type="entry name" value="ADP-RIBOSE PYROPHOSPHATASE"/>
    <property type="match status" value="1"/>
</dbReference>
<dbReference type="PANTHER" id="PTHR43736:SF1">
    <property type="entry name" value="DIHYDRONEOPTERIN TRIPHOSPHATE DIPHOSPHATASE"/>
    <property type="match status" value="1"/>
</dbReference>
<dbReference type="RefSeq" id="WP_209526449.1">
    <property type="nucleotide sequence ID" value="NZ_JAEEGA010000004.1"/>
</dbReference>
<dbReference type="CDD" id="cd04686">
    <property type="entry name" value="NUDIX_Hydrolase"/>
    <property type="match status" value="1"/>
</dbReference>
<evidence type="ECO:0000256" key="2">
    <source>
        <dbReference type="ARBA" id="ARBA00022801"/>
    </source>
</evidence>
<evidence type="ECO:0000313" key="5">
    <source>
        <dbReference type="Proteomes" id="UP000674938"/>
    </source>
</evidence>
<protein>
    <submittedName>
        <fullName evidence="4">NUDIX domain-containing protein</fullName>
    </submittedName>
</protein>
<keyword evidence="5" id="KW-1185">Reference proteome</keyword>
<comment type="caution">
    <text evidence="4">The sequence shown here is derived from an EMBL/GenBank/DDBJ whole genome shotgun (WGS) entry which is preliminary data.</text>
</comment>
<dbReference type="EMBL" id="JAEEGA010000004">
    <property type="protein sequence ID" value="MBP1040920.1"/>
    <property type="molecule type" value="Genomic_DNA"/>
</dbReference>
<dbReference type="AlphaFoldDB" id="A0A940SU32"/>
<proteinExistence type="inferred from homology"/>
<name>A0A940SU32_9ENTE</name>
<dbReference type="PROSITE" id="PS51462">
    <property type="entry name" value="NUDIX"/>
    <property type="match status" value="1"/>
</dbReference>
<keyword evidence="2" id="KW-0378">Hydrolase</keyword>
<dbReference type="SUPFAM" id="SSF55811">
    <property type="entry name" value="Nudix"/>
    <property type="match status" value="1"/>
</dbReference>
<sequence>MKKIANHFGVYGVLIKNEKLLPYKNSFDLPGGSQEEGESLVRTLIREVKEETGYDILSYKNNRIYDSFVQPTDDSNCVHHVFALYDIEIDFSAQTEIPEQVIDGANDSSGVIFVDIKSINSDNTFPIVLKVLDELKKRNNFFEASFFFSLDCQH</sequence>